<comment type="caution">
    <text evidence="2">The sequence shown here is derived from an EMBL/GenBank/DDBJ whole genome shotgun (WGS) entry which is preliminary data.</text>
</comment>
<keyword evidence="1" id="KW-1133">Transmembrane helix</keyword>
<dbReference type="EMBL" id="MKGL01000246">
    <property type="protein sequence ID" value="RNF02104.1"/>
    <property type="molecule type" value="Genomic_DNA"/>
</dbReference>
<dbReference type="OMA" id="CATECAL"/>
<dbReference type="VEuPathDB" id="TriTrypDB:TRSC58_07031"/>
<evidence type="ECO:0000256" key="1">
    <source>
        <dbReference type="SAM" id="Phobius"/>
    </source>
</evidence>
<evidence type="ECO:0000313" key="2">
    <source>
        <dbReference type="EMBL" id="RNF02104.1"/>
    </source>
</evidence>
<reference evidence="2 3" key="1">
    <citation type="journal article" date="2018" name="BMC Genomics">
        <title>Genomic comparison of Trypanosoma conorhini and Trypanosoma rangeli to Trypanosoma cruzi strains of high and low virulence.</title>
        <authorList>
            <person name="Bradwell K.R."/>
            <person name="Koparde V.N."/>
            <person name="Matveyev A.V."/>
            <person name="Serrano M.G."/>
            <person name="Alves J.M."/>
            <person name="Parikh H."/>
            <person name="Huang B."/>
            <person name="Lee V."/>
            <person name="Espinosa-Alvarez O."/>
            <person name="Ortiz P.A."/>
            <person name="Costa-Martins A.G."/>
            <person name="Teixeira M.M."/>
            <person name="Buck G.A."/>
        </authorList>
    </citation>
    <scope>NUCLEOTIDE SEQUENCE [LARGE SCALE GENOMIC DNA]</scope>
    <source>
        <strain evidence="2 3">AM80</strain>
    </source>
</reference>
<protein>
    <recommendedName>
        <fullName evidence="4">Hemagluttinin family protein</fullName>
    </recommendedName>
</protein>
<proteinExistence type="predicted"/>
<feature type="transmembrane region" description="Helical" evidence="1">
    <location>
        <begin position="54"/>
        <end position="74"/>
    </location>
</feature>
<accession>A0A422N9E7</accession>
<gene>
    <name evidence="2" type="ORF">TraAM80_06590</name>
</gene>
<keyword evidence="3" id="KW-1185">Reference proteome</keyword>
<evidence type="ECO:0008006" key="4">
    <source>
        <dbReference type="Google" id="ProtNLM"/>
    </source>
</evidence>
<dbReference type="Proteomes" id="UP000283634">
    <property type="component" value="Unassembled WGS sequence"/>
</dbReference>
<name>A0A422N9E7_TRYRA</name>
<dbReference type="GeneID" id="40330523"/>
<keyword evidence="1" id="KW-0472">Membrane</keyword>
<keyword evidence="1" id="KW-0812">Transmembrane</keyword>
<dbReference type="AlphaFoldDB" id="A0A422N9E7"/>
<evidence type="ECO:0000313" key="3">
    <source>
        <dbReference type="Proteomes" id="UP000283634"/>
    </source>
</evidence>
<sequence length="580" mass="60907">MIGKVGDGGVRRERPCGCATECALTHRLECMLEQREGRSSSGSRRRNRGRAASPFARAVAGLVVGLLLLLLGVANLGGVAEAAMTFVPTNVAQLSLYQTAQMRFNSNPFAGDPHISEGDKIYFINVDSSVSCNARGSGDPHNAFNVTPLNGLGLIGYSTIVVRSSVFSAGVSYRICYITQGKAHLISPATSSALLVWPSLYDHYEMRPSSASGGLGPVVLTLNEKPQEGRPLNQGLTGPNTIFLLPCSVGGGADCSEMDQLPQLCASGTGKGIQLSDLRGAGTALVTGSFTVPYVPDSDGYAVCVPYCSDATVGCGTSVEMSYTAVTVPAIKFANANPFTYQLTPAAPQAREKGYMLLQGTGLTAEDTVTVIRDGDTCASKTPSLLNNLELGTLAAAGKNAVNITFVAPELIQGAMRGTVCYRRAGEELWSTVLRDPQVQVADFVIEILQPTGFKVAPEVPYTGRPLSLFFTGEGLNAAQDAVILTTSTACDSVASPETMFPCPLTGGTAPQCTAIIDPLSNLGLTLYVCYRKGGVPSYARVNGSITTQNRDPIFSIRPYPLYAGQKGTLTFLGAGALPH</sequence>
<dbReference type="RefSeq" id="XP_029236717.1">
    <property type="nucleotide sequence ID" value="XM_029383429.1"/>
</dbReference>
<organism evidence="2 3">
    <name type="scientific">Trypanosoma rangeli</name>
    <dbReference type="NCBI Taxonomy" id="5698"/>
    <lineage>
        <taxon>Eukaryota</taxon>
        <taxon>Discoba</taxon>
        <taxon>Euglenozoa</taxon>
        <taxon>Kinetoplastea</taxon>
        <taxon>Metakinetoplastina</taxon>
        <taxon>Trypanosomatida</taxon>
        <taxon>Trypanosomatidae</taxon>
        <taxon>Trypanosoma</taxon>
        <taxon>Herpetosoma</taxon>
    </lineage>
</organism>
<dbReference type="OrthoDB" id="252919at2759"/>